<feature type="signal peptide" evidence="2">
    <location>
        <begin position="1"/>
        <end position="17"/>
    </location>
</feature>
<evidence type="ECO:0000256" key="1">
    <source>
        <dbReference type="SAM" id="Phobius"/>
    </source>
</evidence>
<feature type="transmembrane region" description="Helical" evidence="1">
    <location>
        <begin position="56"/>
        <end position="79"/>
    </location>
</feature>
<evidence type="ECO:0000256" key="2">
    <source>
        <dbReference type="SAM" id="SignalP"/>
    </source>
</evidence>
<keyword evidence="2" id="KW-0732">Signal</keyword>
<gene>
    <name evidence="3" type="ORF">ADEAN_000128700</name>
</gene>
<organism evidence="3 4">
    <name type="scientific">Angomonas deanei</name>
    <dbReference type="NCBI Taxonomy" id="59799"/>
    <lineage>
        <taxon>Eukaryota</taxon>
        <taxon>Discoba</taxon>
        <taxon>Euglenozoa</taxon>
        <taxon>Kinetoplastea</taxon>
        <taxon>Metakinetoplastina</taxon>
        <taxon>Trypanosomatida</taxon>
        <taxon>Trypanosomatidae</taxon>
        <taxon>Strigomonadinae</taxon>
        <taxon>Angomonas</taxon>
    </lineage>
</organism>
<accession>A0A7G2C3K1</accession>
<keyword evidence="1" id="KW-0812">Transmembrane</keyword>
<evidence type="ECO:0000313" key="4">
    <source>
        <dbReference type="Proteomes" id="UP000515908"/>
    </source>
</evidence>
<evidence type="ECO:0008006" key="5">
    <source>
        <dbReference type="Google" id="ProtNLM"/>
    </source>
</evidence>
<protein>
    <recommendedName>
        <fullName evidence="5">Amastin surface glycoprotein</fullName>
    </recommendedName>
</protein>
<name>A0A7G2C3K1_9TRYP</name>
<keyword evidence="4" id="KW-1185">Reference proteome</keyword>
<sequence>MLVLNSLAFIFCILSIAGPFVKYPSGCDRSHNGGRHCGWYDDYVFPYSSRSGTVTAGAWIMAAGFVCFVPCLVLSTNLFHKRDRHDTRIPFRLAAFHFITTVVSLVCSVMTTVFYFMASDLDFEYARVVIGPVMALVAAVLYLAVLVLLLICYDVETWL</sequence>
<dbReference type="AlphaFoldDB" id="A0A7G2C3K1"/>
<feature type="chain" id="PRO_5028892513" description="Amastin surface glycoprotein" evidence="2">
    <location>
        <begin position="18"/>
        <end position="159"/>
    </location>
</feature>
<feature type="transmembrane region" description="Helical" evidence="1">
    <location>
        <begin position="91"/>
        <end position="117"/>
    </location>
</feature>
<proteinExistence type="predicted"/>
<keyword evidence="1" id="KW-1133">Transmembrane helix</keyword>
<dbReference type="EMBL" id="LR877146">
    <property type="protein sequence ID" value="CAD2213844.1"/>
    <property type="molecule type" value="Genomic_DNA"/>
</dbReference>
<dbReference type="Proteomes" id="UP000515908">
    <property type="component" value="Chromosome 02"/>
</dbReference>
<dbReference type="VEuPathDB" id="TriTrypDB:ADEAN_000128700"/>
<feature type="transmembrane region" description="Helical" evidence="1">
    <location>
        <begin position="129"/>
        <end position="153"/>
    </location>
</feature>
<keyword evidence="1" id="KW-0472">Membrane</keyword>
<reference evidence="3 4" key="1">
    <citation type="submission" date="2020-08" db="EMBL/GenBank/DDBJ databases">
        <authorList>
            <person name="Newling K."/>
            <person name="Davey J."/>
            <person name="Forrester S."/>
        </authorList>
    </citation>
    <scope>NUCLEOTIDE SEQUENCE [LARGE SCALE GENOMIC DNA]</scope>
    <source>
        <strain evidence="4">Crithidia deanei Carvalho (ATCC PRA-265)</strain>
    </source>
</reference>
<evidence type="ECO:0000313" key="3">
    <source>
        <dbReference type="EMBL" id="CAD2213844.1"/>
    </source>
</evidence>